<feature type="binding site" evidence="2">
    <location>
        <position position="98"/>
    </location>
    <ligand>
        <name>Zn(2+)</name>
        <dbReference type="ChEBI" id="CHEBI:29105"/>
    </ligand>
</feature>
<evidence type="ECO:0000256" key="1">
    <source>
        <dbReference type="ARBA" id="ARBA00006217"/>
    </source>
</evidence>
<dbReference type="AlphaFoldDB" id="A0A0F0CMK1"/>
<evidence type="ECO:0000313" key="3">
    <source>
        <dbReference type="EMBL" id="KJJ83214.1"/>
    </source>
</evidence>
<dbReference type="Pfam" id="PF00484">
    <property type="entry name" value="Pro_CA"/>
    <property type="match status" value="1"/>
</dbReference>
<dbReference type="SUPFAM" id="SSF53056">
    <property type="entry name" value="beta-carbonic anhydrase, cab"/>
    <property type="match status" value="1"/>
</dbReference>
<keyword evidence="4" id="KW-1185">Reference proteome</keyword>
<keyword evidence="2" id="KW-0862">Zinc</keyword>
<reference evidence="3 4" key="1">
    <citation type="submission" date="2015-02" db="EMBL/GenBank/DDBJ databases">
        <title>Single-cell genomics of uncultivated deep-branching MTB reveals a conserved set of magnetosome genes.</title>
        <authorList>
            <person name="Kolinko S."/>
            <person name="Richter M."/>
            <person name="Glockner F.O."/>
            <person name="Brachmann A."/>
            <person name="Schuler D."/>
        </authorList>
    </citation>
    <scope>NUCLEOTIDE SEQUENCE [LARGE SCALE GENOMIC DNA]</scope>
    <source>
        <strain evidence="3">SKK-01</strain>
    </source>
</reference>
<dbReference type="GO" id="GO:0008270">
    <property type="term" value="F:zinc ion binding"/>
    <property type="evidence" value="ECO:0007669"/>
    <property type="project" value="InterPro"/>
</dbReference>
<gene>
    <name evidence="3" type="ORF">OMAG_002888</name>
</gene>
<organism evidence="3 4">
    <name type="scientific">Candidatus Omnitrophus magneticus</name>
    <dbReference type="NCBI Taxonomy" id="1609969"/>
    <lineage>
        <taxon>Bacteria</taxon>
        <taxon>Pseudomonadati</taxon>
        <taxon>Candidatus Omnitrophota</taxon>
        <taxon>Candidatus Omnitrophus</taxon>
    </lineage>
</organism>
<dbReference type="EMBL" id="JYNY01000634">
    <property type="protein sequence ID" value="KJJ83214.1"/>
    <property type="molecule type" value="Genomic_DNA"/>
</dbReference>
<dbReference type="PATRIC" id="fig|1609969.3.peg.3091"/>
<accession>A0A0F0CMK1</accession>
<comment type="similarity">
    <text evidence="1">Belongs to the beta-class carbonic anhydrase family.</text>
</comment>
<dbReference type="InterPro" id="IPR001765">
    <property type="entry name" value="Carbonic_anhydrase"/>
</dbReference>
<comment type="caution">
    <text evidence="3">The sequence shown here is derived from an EMBL/GenBank/DDBJ whole genome shotgun (WGS) entry which is preliminary data.</text>
</comment>
<dbReference type="Proteomes" id="UP000033428">
    <property type="component" value="Unassembled WGS sequence"/>
</dbReference>
<sequence>MSKYKIISVANKSDIPKQYRNTPIGLLLEYHNLNRPFEVYSEAKLLIGMCMDNRKHLHMPDNFSFIIRSGGANLRYSEFKVSYAISVGKVRHIALIGHNHCGMVNLLSRKEEFISGLVNNAGWTKESSEEHFMNLALMHEIGNEIDFVMSETNRLRERYPKINVAPLYYQVEDNKLYCIKADRAKKSNS</sequence>
<dbReference type="InterPro" id="IPR036874">
    <property type="entry name" value="Carbonic_anhydrase_sf"/>
</dbReference>
<comment type="cofactor">
    <cofactor evidence="2">
        <name>Zn(2+)</name>
        <dbReference type="ChEBI" id="CHEBI:29105"/>
    </cofactor>
    <text evidence="2">Binds 1 zinc ion per subunit.</text>
</comment>
<protein>
    <submittedName>
        <fullName evidence="3">Carbonic anhydrase</fullName>
        <ecNumber evidence="3">4.2.1.1</ecNumber>
    </submittedName>
</protein>
<dbReference type="EC" id="4.2.1.1" evidence="3"/>
<keyword evidence="3" id="KW-0456">Lyase</keyword>
<dbReference type="GO" id="GO:0004089">
    <property type="term" value="F:carbonate dehydratase activity"/>
    <property type="evidence" value="ECO:0007669"/>
    <property type="project" value="UniProtKB-EC"/>
</dbReference>
<name>A0A0F0CMK1_9BACT</name>
<dbReference type="Gene3D" id="3.40.1050.10">
    <property type="entry name" value="Carbonic anhydrase"/>
    <property type="match status" value="1"/>
</dbReference>
<evidence type="ECO:0000256" key="2">
    <source>
        <dbReference type="PIRSR" id="PIRSR601765-1"/>
    </source>
</evidence>
<evidence type="ECO:0000313" key="4">
    <source>
        <dbReference type="Proteomes" id="UP000033428"/>
    </source>
</evidence>
<keyword evidence="2" id="KW-0479">Metal-binding</keyword>
<dbReference type="SMART" id="SM00947">
    <property type="entry name" value="Pro_CA"/>
    <property type="match status" value="1"/>
</dbReference>
<proteinExistence type="inferred from homology"/>
<feature type="binding site" evidence="2">
    <location>
        <position position="101"/>
    </location>
    <ligand>
        <name>Zn(2+)</name>
        <dbReference type="ChEBI" id="CHEBI:29105"/>
    </ligand>
</feature>